<dbReference type="PROSITE" id="PS51667">
    <property type="entry name" value="WRC"/>
    <property type="match status" value="1"/>
</dbReference>
<evidence type="ECO:0000256" key="6">
    <source>
        <dbReference type="SAM" id="MobiDB-lite"/>
    </source>
</evidence>
<dbReference type="OrthoDB" id="1937002at2759"/>
<feature type="region of interest" description="Disordered" evidence="6">
    <location>
        <begin position="202"/>
        <end position="226"/>
    </location>
</feature>
<feature type="short sequence motif" description="Bipartite nuclear localization signal" evidence="4">
    <location>
        <begin position="128"/>
        <end position="138"/>
    </location>
</feature>
<feature type="compositionally biased region" description="Polar residues" evidence="6">
    <location>
        <begin position="202"/>
        <end position="220"/>
    </location>
</feature>
<reference evidence="9 10" key="1">
    <citation type="submission" date="2019-05" db="EMBL/GenBank/DDBJ databases">
        <title>Mikania micrantha, genome provides insights into the molecular mechanism of rapid growth.</title>
        <authorList>
            <person name="Liu B."/>
        </authorList>
    </citation>
    <scope>NUCLEOTIDE SEQUENCE [LARGE SCALE GENOMIC DNA]</scope>
    <source>
        <strain evidence="9">NLD-2019</strain>
        <tissue evidence="9">Leaf</tissue>
    </source>
</reference>
<keyword evidence="5" id="KW-0010">Activator</keyword>
<sequence length="367" mass="40661">MRNDDSGEADYNKMSNFISPAMYYQHDLRRKQQTPAEISGGMVFGDETSMINRIASGICLEPSTGSNTGKVLFTATQWQELERQMMIYKYIMASIPVPHQLLITLSTQSNKGVMDLRFSSGSDPEPWRCRRTDGKKWRCSRDVAPDQKYCERHAHKNRPRSRKPVEMQSHNTNITTSGLNVTPGSSYQHPRCTEWFMKSTGTNPVSPSNQQFQQSMSSHSPRVGSKRTHIFPQNLEENNHVNYCNLQLDSAGARRQHFIDAWSKTGGVDNCSLTLSMQCSGGMDGDDHSFEIGGGDALKSHSQWLNQGSWMGSPPGGPLGEALGLGMASTVKGPLNVPSTHGHSSSTTTSTSLNHDGNHGQEFSFIR</sequence>
<evidence type="ECO:0000256" key="5">
    <source>
        <dbReference type="RuleBase" id="RU367127"/>
    </source>
</evidence>
<accession>A0A5N6NQK1</accession>
<dbReference type="PANTHER" id="PTHR31602:SF3">
    <property type="entry name" value="GROWTH-REGULATING FACTOR 8"/>
    <property type="match status" value="1"/>
</dbReference>
<evidence type="ECO:0000313" key="10">
    <source>
        <dbReference type="Proteomes" id="UP000326396"/>
    </source>
</evidence>
<evidence type="ECO:0000256" key="1">
    <source>
        <dbReference type="ARBA" id="ARBA00004123"/>
    </source>
</evidence>
<evidence type="ECO:0000259" key="8">
    <source>
        <dbReference type="PROSITE" id="PS51667"/>
    </source>
</evidence>
<keyword evidence="5" id="KW-0804">Transcription</keyword>
<dbReference type="GO" id="GO:0006355">
    <property type="term" value="P:regulation of DNA-templated transcription"/>
    <property type="evidence" value="ECO:0007669"/>
    <property type="project" value="InterPro"/>
</dbReference>
<dbReference type="PROSITE" id="PS51666">
    <property type="entry name" value="QLQ"/>
    <property type="match status" value="1"/>
</dbReference>
<feature type="compositionally biased region" description="Low complexity" evidence="6">
    <location>
        <begin position="339"/>
        <end position="352"/>
    </location>
</feature>
<comment type="subcellular location">
    <subcellularLocation>
        <location evidence="1 4 5">Nucleus</location>
    </subcellularLocation>
</comment>
<feature type="short sequence motif" description="Bipartite nuclear localization signal" evidence="4">
    <location>
        <begin position="156"/>
        <end position="163"/>
    </location>
</feature>
<name>A0A5N6NQK1_9ASTR</name>
<comment type="function">
    <text evidence="5">Transcription activator.</text>
</comment>
<dbReference type="PANTHER" id="PTHR31602">
    <property type="entry name" value="GROWTH-REGULATING FACTOR 5"/>
    <property type="match status" value="1"/>
</dbReference>
<comment type="caution">
    <text evidence="9">The sequence shown here is derived from an EMBL/GenBank/DDBJ whole genome shotgun (WGS) entry which is preliminary data.</text>
</comment>
<dbReference type="GO" id="GO:0099402">
    <property type="term" value="P:plant organ development"/>
    <property type="evidence" value="ECO:0007669"/>
    <property type="project" value="UniProtKB-ARBA"/>
</dbReference>
<dbReference type="InterPro" id="IPR031137">
    <property type="entry name" value="GRF"/>
</dbReference>
<keyword evidence="10" id="KW-1185">Reference proteome</keyword>
<proteinExistence type="inferred from homology"/>
<dbReference type="InterPro" id="IPR014978">
    <property type="entry name" value="Gln-Leu-Gln_QLQ"/>
</dbReference>
<protein>
    <recommendedName>
        <fullName evidence="5">Growth-regulating factor</fullName>
    </recommendedName>
</protein>
<dbReference type="SMART" id="SM00951">
    <property type="entry name" value="QLQ"/>
    <property type="match status" value="1"/>
</dbReference>
<comment type="domain">
    <text evidence="5">The QLQ domain and WRC domain may be involved in protein-protein interaction and DNA-binding, respectively.</text>
</comment>
<gene>
    <name evidence="9" type="ORF">E3N88_16790</name>
</gene>
<feature type="domain" description="QLQ" evidence="7">
    <location>
        <begin position="72"/>
        <end position="107"/>
    </location>
</feature>
<dbReference type="GO" id="GO:0005524">
    <property type="term" value="F:ATP binding"/>
    <property type="evidence" value="ECO:0007669"/>
    <property type="project" value="UniProtKB-UniRule"/>
</dbReference>
<dbReference type="Pfam" id="PF08880">
    <property type="entry name" value="QLQ"/>
    <property type="match status" value="1"/>
</dbReference>
<dbReference type="GO" id="GO:0005634">
    <property type="term" value="C:nucleus"/>
    <property type="evidence" value="ECO:0007669"/>
    <property type="project" value="UniProtKB-SubCell"/>
</dbReference>
<evidence type="ECO:0000259" key="7">
    <source>
        <dbReference type="PROSITE" id="PS51666"/>
    </source>
</evidence>
<dbReference type="EMBL" id="SZYD01000009">
    <property type="protein sequence ID" value="KAD5316844.1"/>
    <property type="molecule type" value="Genomic_DNA"/>
</dbReference>
<organism evidence="9 10">
    <name type="scientific">Mikania micrantha</name>
    <name type="common">bitter vine</name>
    <dbReference type="NCBI Taxonomy" id="192012"/>
    <lineage>
        <taxon>Eukaryota</taxon>
        <taxon>Viridiplantae</taxon>
        <taxon>Streptophyta</taxon>
        <taxon>Embryophyta</taxon>
        <taxon>Tracheophyta</taxon>
        <taxon>Spermatophyta</taxon>
        <taxon>Magnoliopsida</taxon>
        <taxon>eudicotyledons</taxon>
        <taxon>Gunneridae</taxon>
        <taxon>Pentapetalae</taxon>
        <taxon>asterids</taxon>
        <taxon>campanulids</taxon>
        <taxon>Asterales</taxon>
        <taxon>Asteraceae</taxon>
        <taxon>Asteroideae</taxon>
        <taxon>Heliantheae alliance</taxon>
        <taxon>Eupatorieae</taxon>
        <taxon>Mikania</taxon>
    </lineage>
</organism>
<feature type="region of interest" description="Disordered" evidence="6">
    <location>
        <begin position="333"/>
        <end position="367"/>
    </location>
</feature>
<dbReference type="GO" id="GO:0006351">
    <property type="term" value="P:DNA-templated transcription"/>
    <property type="evidence" value="ECO:0007669"/>
    <property type="project" value="UniProtKB-UniRule"/>
</dbReference>
<feature type="domain" description="WRC" evidence="8">
    <location>
        <begin position="123"/>
        <end position="167"/>
    </location>
</feature>
<keyword evidence="3 4" id="KW-0539">Nucleus</keyword>
<keyword evidence="5" id="KW-0805">Transcription regulation</keyword>
<comment type="similarity">
    <text evidence="2 5">Belongs to the GRF family.</text>
</comment>
<evidence type="ECO:0000256" key="4">
    <source>
        <dbReference type="PROSITE-ProRule" id="PRU01002"/>
    </source>
</evidence>
<dbReference type="Pfam" id="PF08879">
    <property type="entry name" value="WRC"/>
    <property type="match status" value="1"/>
</dbReference>
<dbReference type="Proteomes" id="UP000326396">
    <property type="component" value="Linkage Group LG17"/>
</dbReference>
<evidence type="ECO:0000256" key="2">
    <source>
        <dbReference type="ARBA" id="ARBA00008122"/>
    </source>
</evidence>
<dbReference type="InterPro" id="IPR014977">
    <property type="entry name" value="WRC_dom"/>
</dbReference>
<dbReference type="AlphaFoldDB" id="A0A5N6NQK1"/>
<evidence type="ECO:0000256" key="3">
    <source>
        <dbReference type="ARBA" id="ARBA00023242"/>
    </source>
</evidence>
<evidence type="ECO:0000313" key="9">
    <source>
        <dbReference type="EMBL" id="KAD5316844.1"/>
    </source>
</evidence>